<dbReference type="InterPro" id="IPR029068">
    <property type="entry name" value="Glyas_Bleomycin-R_OHBP_Dase"/>
</dbReference>
<dbReference type="AlphaFoldDB" id="A0A1Q9CBB4"/>
<organism evidence="1 2">
    <name type="scientific">Symbiodinium microadriaticum</name>
    <name type="common">Dinoflagellate</name>
    <name type="synonym">Zooxanthella microadriatica</name>
    <dbReference type="NCBI Taxonomy" id="2951"/>
    <lineage>
        <taxon>Eukaryota</taxon>
        <taxon>Sar</taxon>
        <taxon>Alveolata</taxon>
        <taxon>Dinophyceae</taxon>
        <taxon>Suessiales</taxon>
        <taxon>Symbiodiniaceae</taxon>
        <taxon>Symbiodinium</taxon>
    </lineage>
</organism>
<dbReference type="PROSITE" id="PS51819">
    <property type="entry name" value="VOC"/>
    <property type="match status" value="1"/>
</dbReference>
<dbReference type="CDD" id="cd07245">
    <property type="entry name" value="VOC_like"/>
    <property type="match status" value="1"/>
</dbReference>
<dbReference type="SUPFAM" id="SSF54593">
    <property type="entry name" value="Glyoxalase/Bleomycin resistance protein/Dihydroxybiphenyl dioxygenase"/>
    <property type="match status" value="1"/>
</dbReference>
<dbReference type="InterPro" id="IPR036188">
    <property type="entry name" value="FAD/NAD-bd_sf"/>
</dbReference>
<dbReference type="OMA" id="FPERHIR"/>
<dbReference type="InterPro" id="IPR002938">
    <property type="entry name" value="FAD-bd"/>
</dbReference>
<comment type="caution">
    <text evidence="1">The sequence shown here is derived from an EMBL/GenBank/DDBJ whole genome shotgun (WGS) entry which is preliminary data.</text>
</comment>
<dbReference type="PANTHER" id="PTHR47469:SF2">
    <property type="entry name" value="OS06G0597600 PROTEIN"/>
    <property type="match status" value="1"/>
</dbReference>
<dbReference type="Gene3D" id="3.50.50.60">
    <property type="entry name" value="FAD/NAD(P)-binding domain"/>
    <property type="match status" value="1"/>
</dbReference>
<dbReference type="SUPFAM" id="SSF54373">
    <property type="entry name" value="FAD-linked reductases, C-terminal domain"/>
    <property type="match status" value="1"/>
</dbReference>
<proteinExistence type="predicted"/>
<dbReference type="Proteomes" id="UP000186817">
    <property type="component" value="Unassembled WGS sequence"/>
</dbReference>
<dbReference type="InterPro" id="IPR004360">
    <property type="entry name" value="Glyas_Fos-R_dOase_dom"/>
</dbReference>
<keyword evidence="2" id="KW-1185">Reference proteome</keyword>
<accession>A0A1Q9CBB4</accession>
<dbReference type="SUPFAM" id="SSF51905">
    <property type="entry name" value="FAD/NAD(P)-binding domain"/>
    <property type="match status" value="1"/>
</dbReference>
<dbReference type="Pfam" id="PF01494">
    <property type="entry name" value="FAD_binding_3"/>
    <property type="match status" value="2"/>
</dbReference>
<sequence>MGGLLSSPASGAGFTVASVEELLERVPALTVPPASPALASARVLIIGGSIGGAAAAACLRAAGFRHVQVVERSEGLQAGAGIGMDEATVAVLKGLGVPLATTATGSPGGAVVLQRMRWEEERLASGHTVLRQPLPYFAARYAQLQQGLIQRLPADSVSFGRKAVRLEKLGGCDDHPDGTVRVHFASGEPIDCDFCVCVDGPRSGFRQLLQLEDSGKELRFAGYTGWRGVVNEVDLPQTARDALHAMYPLYGNCLYFIMSECGRGHAVLYDLGDGLLNWLIYELRPQGPVAEPGRTTSAASSADVRRLHSEARRVWGDALGAVIEATPEPFWNDIYDIAEPVESFAATEGPFAGCAALLGDAAHPVTPHMAKGSNMAVHDAFTLAAVASTASTPAELLASFSAARAQETKRCVLLSRHLGWLRNGQLGMSGPPRDEATFLELLSKAKLPTRTLPVGGDFEALWRHVEAQLPQEQRGYFLQREESGTLPVPVAALPGSLEVTQVNHVSRETQDVARLARFYEEVLGFERLPRPNFGFGGVWLRLPGSQNQSLHIIEADPELTELRSRKPLAPAPLLDSWLLEGFPERHIRRSHHIALTVPDIEKARSTLQAHGLRFAENRVPGKPVVQLFLFDPDGNGVEIGNFDAR</sequence>
<name>A0A1Q9CBB4_SYMMI</name>
<gene>
    <name evidence="1" type="primary">nahG</name>
    <name evidence="1" type="ORF">AK812_SmicGene39391</name>
</gene>
<dbReference type="Gene3D" id="3.10.180.10">
    <property type="entry name" value="2,3-Dihydroxybiphenyl 1,2-Dioxygenase, domain 1"/>
    <property type="match status" value="1"/>
</dbReference>
<dbReference type="InterPro" id="IPR053212">
    <property type="entry name" value="DHP_3-monooxygenase"/>
</dbReference>
<dbReference type="Pfam" id="PF00903">
    <property type="entry name" value="Glyoxalase"/>
    <property type="match status" value="1"/>
</dbReference>
<dbReference type="GO" id="GO:0071949">
    <property type="term" value="F:FAD binding"/>
    <property type="evidence" value="ECO:0007669"/>
    <property type="project" value="InterPro"/>
</dbReference>
<dbReference type="InterPro" id="IPR037523">
    <property type="entry name" value="VOC_core"/>
</dbReference>
<evidence type="ECO:0000313" key="1">
    <source>
        <dbReference type="EMBL" id="OLP80219.1"/>
    </source>
</evidence>
<dbReference type="EMBL" id="LSRX01001401">
    <property type="protein sequence ID" value="OLP80219.1"/>
    <property type="molecule type" value="Genomic_DNA"/>
</dbReference>
<evidence type="ECO:0000313" key="2">
    <source>
        <dbReference type="Proteomes" id="UP000186817"/>
    </source>
</evidence>
<reference evidence="1 2" key="1">
    <citation type="submission" date="2016-02" db="EMBL/GenBank/DDBJ databases">
        <title>Genome analysis of coral dinoflagellate symbionts highlights evolutionary adaptations to a symbiotic lifestyle.</title>
        <authorList>
            <person name="Aranda M."/>
            <person name="Li Y."/>
            <person name="Liew Y.J."/>
            <person name="Baumgarten S."/>
            <person name="Simakov O."/>
            <person name="Wilson M."/>
            <person name="Piel J."/>
            <person name="Ashoor H."/>
            <person name="Bougouffa S."/>
            <person name="Bajic V.B."/>
            <person name="Ryu T."/>
            <person name="Ravasi T."/>
            <person name="Bayer T."/>
            <person name="Micklem G."/>
            <person name="Kim H."/>
            <person name="Bhak J."/>
            <person name="Lajeunesse T.C."/>
            <person name="Voolstra C.R."/>
        </authorList>
    </citation>
    <scope>NUCLEOTIDE SEQUENCE [LARGE SCALE GENOMIC DNA]</scope>
    <source>
        <strain evidence="1 2">CCMP2467</strain>
    </source>
</reference>
<dbReference type="PRINTS" id="PR00420">
    <property type="entry name" value="RNGMNOXGNASE"/>
</dbReference>
<dbReference type="PANTHER" id="PTHR47469">
    <property type="entry name" value="MONOOXYGENASE-LIKE"/>
    <property type="match status" value="1"/>
</dbReference>
<protein>
    <submittedName>
        <fullName evidence="1">Salicylate hydroxylase</fullName>
    </submittedName>
</protein>
<dbReference type="OrthoDB" id="16820at2759"/>